<evidence type="ECO:0000313" key="4">
    <source>
        <dbReference type="Proteomes" id="UP000239872"/>
    </source>
</evidence>
<dbReference type="AlphaFoldDB" id="A0A2S7SS26"/>
<evidence type="ECO:0000313" key="3">
    <source>
        <dbReference type="EMBL" id="PQJ09710.1"/>
    </source>
</evidence>
<accession>A0A2S7SS26</accession>
<dbReference type="CDD" id="cd09604">
    <property type="entry name" value="M1_APN_like"/>
    <property type="match status" value="1"/>
</dbReference>
<organism evidence="3 4">
    <name type="scientific">Flavipsychrobacter stenotrophus</name>
    <dbReference type="NCBI Taxonomy" id="2077091"/>
    <lineage>
        <taxon>Bacteria</taxon>
        <taxon>Pseudomonadati</taxon>
        <taxon>Bacteroidota</taxon>
        <taxon>Chitinophagia</taxon>
        <taxon>Chitinophagales</taxon>
        <taxon>Chitinophagaceae</taxon>
        <taxon>Flavipsychrobacter</taxon>
    </lineage>
</organism>
<dbReference type="Pfam" id="PF01433">
    <property type="entry name" value="Peptidase_M1"/>
    <property type="match status" value="1"/>
</dbReference>
<dbReference type="GO" id="GO:0004177">
    <property type="term" value="F:aminopeptidase activity"/>
    <property type="evidence" value="ECO:0007669"/>
    <property type="project" value="UniProtKB-KW"/>
</dbReference>
<keyword evidence="4" id="KW-1185">Reference proteome</keyword>
<dbReference type="Proteomes" id="UP000239872">
    <property type="component" value="Unassembled WGS sequence"/>
</dbReference>
<dbReference type="InterPro" id="IPR027268">
    <property type="entry name" value="Peptidase_M4/M1_CTD_sf"/>
</dbReference>
<comment type="caution">
    <text evidence="3">The sequence shown here is derived from an EMBL/GenBank/DDBJ whole genome shotgun (WGS) entry which is preliminary data.</text>
</comment>
<evidence type="ECO:0000259" key="2">
    <source>
        <dbReference type="Pfam" id="PF01433"/>
    </source>
</evidence>
<dbReference type="OrthoDB" id="9814383at2"/>
<dbReference type="SUPFAM" id="SSF55486">
    <property type="entry name" value="Metalloproteases ('zincins'), catalytic domain"/>
    <property type="match status" value="1"/>
</dbReference>
<keyword evidence="3" id="KW-0031">Aminopeptidase</keyword>
<proteinExistence type="predicted"/>
<keyword evidence="1" id="KW-0732">Signal</keyword>
<keyword evidence="3" id="KW-0645">Protease</keyword>
<reference evidence="3 4" key="1">
    <citation type="submission" date="2018-01" db="EMBL/GenBank/DDBJ databases">
        <title>A novel member of the phylum Bacteroidetes isolated from glacier ice.</title>
        <authorList>
            <person name="Liu Q."/>
            <person name="Xin Y.-H."/>
        </authorList>
    </citation>
    <scope>NUCLEOTIDE SEQUENCE [LARGE SCALE GENOMIC DNA]</scope>
    <source>
        <strain evidence="3 4">RB1R16</strain>
    </source>
</reference>
<feature type="signal peptide" evidence="1">
    <location>
        <begin position="1"/>
        <end position="20"/>
    </location>
</feature>
<sequence length="1086" mass="125126">MRLFTLLSFACILSALSVSAQWRDNVYRNSANEHYWQNRMPDKAYWQQDVAYNINATIHEEDDRVEGQEELTYWNNSPDTLQYVYFHLYQNAFIKGSYLGGLEKLNNTDPGYGEKEAAGLGIVIDNVQVNGTAAKTELDNTIMKVYLATTLKPGGKITIKMGFNTYYDKGQTRRRMKMYDAWGFKHYNGCQWFPKVSVYDRMHGWDTYQHLNKEFYGDYGVYDVTLDFPSNYVVEASGELQNRSEVLPADLREKLDIKNFKDKKWDEAPSTITPYVKGERKKWHFVANNVHDFAFTGDPSYRIGTAYWKGIECVAIVQEPHAAKWQNAPDYITKIIKTFSEDIGMYRYPKIVAADAADGMEYPMLTLDGGAEPGYRGLLVHEIGHNWFYGQVGSNETYRAAMDEGFTQFLTAWGLRRIDGDTILGSKPTKGYRKLFTDPGIVLDKNISNPYTMAALNQNEVPLNTHSDDFHNALNHGGGYGTVYYKTANMLYNLQYVLGDTLFQNALKHYFDQWKFAHPYFEDFRASMIQYTHVDLSWFFDEWFETTKALDYHVGRISKIGGTDSVAIRFRRKGEMQMPIDFTVTAKDGAKYNFYVPNTWFTKQTNATVLPKWYGWGKMNASYTARVAVPGGVKSVQIDTSFRLTDRDEVDNYRRKGLFGCKGAVRATLDGGLNQQYDRRRYRLYVRPDVWWNPIDGIKAGAHVEGDYMFTLYKLDASVWLNTHLLQEDAYLSYRGDGPYKIYAPVHYSFNYASPVSRNYPKLAMQINSRFIDGIWYQRGGFNWMQSDKNLIQGYAQSMWMHDAQAGDYRITPRDFTSTWTRPNTSINLAWTHNYNYMHGAGRYTLSLRAPMLNGNNTPSNYSYAQLESINTNFVKKFEVRTRVFGRYGMGNRFPSESLLYLAGGSPEDLMENKYTRSKGFVPDEWGGISKYDMNHFQQGGGLNLRGYAGYNAPDERNGAVLESYKGRSGAAVNLEIGFENYFPYRPRLFRNWLHVNAYAFADAGIMQLSYFSTSNVYNIVPTNMWSDVRMDAGLGFAFTVKNWGVFEKAKPLTLRIDFPVFVNRTPYSNPQYLAYRYVIGINRAF</sequence>
<name>A0A2S7SS26_9BACT</name>
<dbReference type="EMBL" id="PPSL01000005">
    <property type="protein sequence ID" value="PQJ09710.1"/>
    <property type="molecule type" value="Genomic_DNA"/>
</dbReference>
<feature type="chain" id="PRO_5015472606" evidence="1">
    <location>
        <begin position="21"/>
        <end position="1086"/>
    </location>
</feature>
<protein>
    <submittedName>
        <fullName evidence="3">Aminopeptidase</fullName>
    </submittedName>
</protein>
<dbReference type="RefSeq" id="WP_105040482.1">
    <property type="nucleotide sequence ID" value="NZ_PPSL01000005.1"/>
</dbReference>
<dbReference type="GO" id="GO:0008270">
    <property type="term" value="F:zinc ion binding"/>
    <property type="evidence" value="ECO:0007669"/>
    <property type="project" value="InterPro"/>
</dbReference>
<dbReference type="InterPro" id="IPR014782">
    <property type="entry name" value="Peptidase_M1_dom"/>
</dbReference>
<evidence type="ECO:0000256" key="1">
    <source>
        <dbReference type="SAM" id="SignalP"/>
    </source>
</evidence>
<dbReference type="GO" id="GO:0008237">
    <property type="term" value="F:metallopeptidase activity"/>
    <property type="evidence" value="ECO:0007669"/>
    <property type="project" value="InterPro"/>
</dbReference>
<dbReference type="Gene3D" id="1.10.390.10">
    <property type="entry name" value="Neutral Protease Domain 2"/>
    <property type="match status" value="1"/>
</dbReference>
<keyword evidence="3" id="KW-0378">Hydrolase</keyword>
<feature type="domain" description="Peptidase M1 membrane alanine aminopeptidase" evidence="2">
    <location>
        <begin position="378"/>
        <end position="543"/>
    </location>
</feature>
<gene>
    <name evidence="3" type="ORF">CJD36_017415</name>
</gene>